<evidence type="ECO:0000259" key="1">
    <source>
        <dbReference type="Pfam" id="PF05175"/>
    </source>
</evidence>
<accession>A0A926HIF8</accession>
<dbReference type="RefSeq" id="WP_249284691.1">
    <property type="nucleotide sequence ID" value="NZ_JACRSO010000001.1"/>
</dbReference>
<evidence type="ECO:0000313" key="2">
    <source>
        <dbReference type="EMBL" id="MBC8528737.1"/>
    </source>
</evidence>
<dbReference type="Pfam" id="PF05175">
    <property type="entry name" value="MTS"/>
    <property type="match status" value="1"/>
</dbReference>
<dbReference type="CDD" id="cd02440">
    <property type="entry name" value="AdoMet_MTases"/>
    <property type="match status" value="1"/>
</dbReference>
<dbReference type="InterPro" id="IPR050210">
    <property type="entry name" value="tRNA_Adenine-N(6)_MTase"/>
</dbReference>
<gene>
    <name evidence="2" type="ORF">H8699_04695</name>
</gene>
<evidence type="ECO:0000313" key="3">
    <source>
        <dbReference type="Proteomes" id="UP000654279"/>
    </source>
</evidence>
<dbReference type="InterPro" id="IPR002052">
    <property type="entry name" value="DNA_methylase_N6_adenine_CS"/>
</dbReference>
<dbReference type="Proteomes" id="UP000654279">
    <property type="component" value="Unassembled WGS sequence"/>
</dbReference>
<reference evidence="2" key="1">
    <citation type="submission" date="2020-08" db="EMBL/GenBank/DDBJ databases">
        <title>Genome public.</title>
        <authorList>
            <person name="Liu C."/>
            <person name="Sun Q."/>
        </authorList>
    </citation>
    <scope>NUCLEOTIDE SEQUENCE</scope>
    <source>
        <strain evidence="2">NSJ-44</strain>
    </source>
</reference>
<dbReference type="Gene3D" id="3.40.50.150">
    <property type="entry name" value="Vaccinia Virus protein VP39"/>
    <property type="match status" value="1"/>
</dbReference>
<dbReference type="GO" id="GO:0032259">
    <property type="term" value="P:methylation"/>
    <property type="evidence" value="ECO:0007669"/>
    <property type="project" value="UniProtKB-KW"/>
</dbReference>
<keyword evidence="2" id="KW-0808">Transferase</keyword>
<dbReference type="EMBL" id="JACRSO010000001">
    <property type="protein sequence ID" value="MBC8528737.1"/>
    <property type="molecule type" value="Genomic_DNA"/>
</dbReference>
<keyword evidence="3" id="KW-1185">Reference proteome</keyword>
<sequence length="247" mass="27017">MADKDWQLLPGERLDDLQADGLKIIQRPDRFCFGTDSVLLAHFARRMRAKRVLDLCAGNGAVGLLLMAHCPGVEMTFLELQQENCDMLARTLAGNDLKAHIVKADARELPAHKALRNYELIVCNPPYWPDDGRAMPEDPAQRLARFESGMTLEACIALAAACLCPRGALDLVLPAQRAAEAIIAMGKASLSPKRVRIVQARAGRDPSLVLLEGTRGGGKDAVWQAPLILYDAQGNYTPEMVKIYGSE</sequence>
<dbReference type="GO" id="GO:0008170">
    <property type="term" value="F:N-methyltransferase activity"/>
    <property type="evidence" value="ECO:0007669"/>
    <property type="project" value="UniProtKB-ARBA"/>
</dbReference>
<dbReference type="PROSITE" id="PS00092">
    <property type="entry name" value="N6_MTASE"/>
    <property type="match status" value="1"/>
</dbReference>
<organism evidence="2 3">
    <name type="scientific">Luoshenia tenuis</name>
    <dbReference type="NCBI Taxonomy" id="2763654"/>
    <lineage>
        <taxon>Bacteria</taxon>
        <taxon>Bacillati</taxon>
        <taxon>Bacillota</taxon>
        <taxon>Clostridia</taxon>
        <taxon>Christensenellales</taxon>
        <taxon>Christensenellaceae</taxon>
        <taxon>Luoshenia</taxon>
    </lineage>
</organism>
<name>A0A926HIF8_9FIRM</name>
<dbReference type="InterPro" id="IPR007848">
    <property type="entry name" value="Small_mtfrase_dom"/>
</dbReference>
<dbReference type="PANTHER" id="PTHR47739:SF1">
    <property type="entry name" value="TRNA1(VAL) (ADENINE(37)-N6)-METHYLTRANSFERASE"/>
    <property type="match status" value="1"/>
</dbReference>
<dbReference type="SUPFAM" id="SSF53335">
    <property type="entry name" value="S-adenosyl-L-methionine-dependent methyltransferases"/>
    <property type="match status" value="1"/>
</dbReference>
<dbReference type="PANTHER" id="PTHR47739">
    <property type="entry name" value="TRNA1(VAL) (ADENINE(37)-N6)-METHYLTRANSFERASE"/>
    <property type="match status" value="1"/>
</dbReference>
<dbReference type="AlphaFoldDB" id="A0A926HIF8"/>
<protein>
    <submittedName>
        <fullName evidence="2">Methyltransferase</fullName>
    </submittedName>
</protein>
<comment type="caution">
    <text evidence="2">The sequence shown here is derived from an EMBL/GenBank/DDBJ whole genome shotgun (WGS) entry which is preliminary data.</text>
</comment>
<proteinExistence type="predicted"/>
<dbReference type="InterPro" id="IPR029063">
    <property type="entry name" value="SAM-dependent_MTases_sf"/>
</dbReference>
<dbReference type="GO" id="GO:0008757">
    <property type="term" value="F:S-adenosylmethionine-dependent methyltransferase activity"/>
    <property type="evidence" value="ECO:0007669"/>
    <property type="project" value="UniProtKB-ARBA"/>
</dbReference>
<feature type="domain" description="Methyltransferase small" evidence="1">
    <location>
        <begin position="37"/>
        <end position="129"/>
    </location>
</feature>
<dbReference type="GO" id="GO:0003676">
    <property type="term" value="F:nucleic acid binding"/>
    <property type="evidence" value="ECO:0007669"/>
    <property type="project" value="InterPro"/>
</dbReference>
<keyword evidence="2" id="KW-0489">Methyltransferase</keyword>